<dbReference type="InterPro" id="IPR031107">
    <property type="entry name" value="Small_HSP"/>
</dbReference>
<evidence type="ECO:0000256" key="2">
    <source>
        <dbReference type="RuleBase" id="RU003616"/>
    </source>
</evidence>
<dbReference type="CDD" id="cd06464">
    <property type="entry name" value="ACD_sHsps-like"/>
    <property type="match status" value="1"/>
</dbReference>
<name>A0A2W7S005_9BACT</name>
<dbReference type="InterPro" id="IPR008978">
    <property type="entry name" value="HSP20-like_chaperone"/>
</dbReference>
<evidence type="ECO:0000256" key="1">
    <source>
        <dbReference type="PROSITE-ProRule" id="PRU00285"/>
    </source>
</evidence>
<feature type="domain" description="SHSP" evidence="3">
    <location>
        <begin position="20"/>
        <end position="132"/>
    </location>
</feature>
<dbReference type="OrthoDB" id="9814487at2"/>
<dbReference type="EMBL" id="QKZV01000001">
    <property type="protein sequence ID" value="PZX65854.1"/>
    <property type="molecule type" value="Genomic_DNA"/>
</dbReference>
<dbReference type="Gene3D" id="2.60.40.790">
    <property type="match status" value="1"/>
</dbReference>
<gene>
    <name evidence="4" type="ORF">LX80_00347</name>
</gene>
<evidence type="ECO:0000313" key="4">
    <source>
        <dbReference type="EMBL" id="PZX65854.1"/>
    </source>
</evidence>
<organism evidence="4 5">
    <name type="scientific">Hydrotalea sandarakina</name>
    <dbReference type="NCBI Taxonomy" id="1004304"/>
    <lineage>
        <taxon>Bacteria</taxon>
        <taxon>Pseudomonadati</taxon>
        <taxon>Bacteroidota</taxon>
        <taxon>Chitinophagia</taxon>
        <taxon>Chitinophagales</taxon>
        <taxon>Chitinophagaceae</taxon>
        <taxon>Hydrotalea</taxon>
    </lineage>
</organism>
<evidence type="ECO:0000259" key="3">
    <source>
        <dbReference type="PROSITE" id="PS01031"/>
    </source>
</evidence>
<dbReference type="RefSeq" id="WP_111293303.1">
    <property type="nucleotide sequence ID" value="NZ_QKZV01000001.1"/>
</dbReference>
<proteinExistence type="inferred from homology"/>
<dbReference type="Pfam" id="PF00011">
    <property type="entry name" value="HSP20"/>
    <property type="match status" value="1"/>
</dbReference>
<keyword evidence="5" id="KW-1185">Reference proteome</keyword>
<evidence type="ECO:0000313" key="5">
    <source>
        <dbReference type="Proteomes" id="UP000249720"/>
    </source>
</evidence>
<accession>A0A2W7S005</accession>
<protein>
    <submittedName>
        <fullName evidence="4">HSP20 family protein</fullName>
    </submittedName>
</protein>
<dbReference type="AlphaFoldDB" id="A0A2W7S005"/>
<dbReference type="PANTHER" id="PTHR11527">
    <property type="entry name" value="HEAT-SHOCK PROTEIN 20 FAMILY MEMBER"/>
    <property type="match status" value="1"/>
</dbReference>
<reference evidence="4 5" key="1">
    <citation type="submission" date="2018-06" db="EMBL/GenBank/DDBJ databases">
        <title>Genomic Encyclopedia of Archaeal and Bacterial Type Strains, Phase II (KMG-II): from individual species to whole genera.</title>
        <authorList>
            <person name="Goeker M."/>
        </authorList>
    </citation>
    <scope>NUCLEOTIDE SEQUENCE [LARGE SCALE GENOMIC DNA]</scope>
    <source>
        <strain evidence="4 5">DSM 23241</strain>
    </source>
</reference>
<sequence>MYYRSQHRPFHNALFQHAYEKNNNIAIPVNIYETEKAFEIELMVPGRNKTNFTIQSENGLLTVEYNQPTAQKETNNKILQKQFAAQSFKKVFSLPENIQTDNIEAAYTDGVLKISLPLKAVKTPVAKNIAVA</sequence>
<comment type="similarity">
    <text evidence="1 2">Belongs to the small heat shock protein (HSP20) family.</text>
</comment>
<dbReference type="InterPro" id="IPR002068">
    <property type="entry name" value="A-crystallin/Hsp20_dom"/>
</dbReference>
<dbReference type="PROSITE" id="PS01031">
    <property type="entry name" value="SHSP"/>
    <property type="match status" value="1"/>
</dbReference>
<dbReference type="Proteomes" id="UP000249720">
    <property type="component" value="Unassembled WGS sequence"/>
</dbReference>
<dbReference type="SUPFAM" id="SSF49764">
    <property type="entry name" value="HSP20-like chaperones"/>
    <property type="match status" value="1"/>
</dbReference>
<comment type="caution">
    <text evidence="4">The sequence shown here is derived from an EMBL/GenBank/DDBJ whole genome shotgun (WGS) entry which is preliminary data.</text>
</comment>